<feature type="compositionally biased region" description="Polar residues" evidence="5">
    <location>
        <begin position="1"/>
        <end position="10"/>
    </location>
</feature>
<dbReference type="SMART" id="SM00320">
    <property type="entry name" value="WD40"/>
    <property type="match status" value="3"/>
</dbReference>
<feature type="compositionally biased region" description="Basic and acidic residues" evidence="5">
    <location>
        <begin position="21"/>
        <end position="34"/>
    </location>
</feature>
<dbReference type="AlphaFoldDB" id="A0A1D2A9X1"/>
<evidence type="ECO:0000256" key="5">
    <source>
        <dbReference type="SAM" id="MobiDB-lite"/>
    </source>
</evidence>
<dbReference type="InterPro" id="IPR001680">
    <property type="entry name" value="WD40_rpt"/>
</dbReference>
<dbReference type="PANTHER" id="PTHR22652:SF0">
    <property type="entry name" value="NUCLEOPORIN NUP43"/>
    <property type="match status" value="1"/>
</dbReference>
<accession>A0A1D2A9X1</accession>
<evidence type="ECO:0000313" key="6">
    <source>
        <dbReference type="EMBL" id="JAT75881.1"/>
    </source>
</evidence>
<evidence type="ECO:0000256" key="4">
    <source>
        <dbReference type="ARBA" id="ARBA00023242"/>
    </source>
</evidence>
<keyword evidence="4" id="KW-0539">Nucleus</keyword>
<feature type="region of interest" description="Disordered" evidence="5">
    <location>
        <begin position="138"/>
        <end position="199"/>
    </location>
</feature>
<evidence type="ECO:0008006" key="7">
    <source>
        <dbReference type="Google" id="ProtNLM"/>
    </source>
</evidence>
<proteinExistence type="predicted"/>
<evidence type="ECO:0000256" key="3">
    <source>
        <dbReference type="ARBA" id="ARBA00022737"/>
    </source>
</evidence>
<evidence type="ECO:0000256" key="2">
    <source>
        <dbReference type="ARBA" id="ARBA00022574"/>
    </source>
</evidence>
<organism evidence="6">
    <name type="scientific">Auxenochlorella protothecoides</name>
    <name type="common">Green microalga</name>
    <name type="synonym">Chlorella protothecoides</name>
    <dbReference type="NCBI Taxonomy" id="3075"/>
    <lineage>
        <taxon>Eukaryota</taxon>
        <taxon>Viridiplantae</taxon>
        <taxon>Chlorophyta</taxon>
        <taxon>core chlorophytes</taxon>
        <taxon>Trebouxiophyceae</taxon>
        <taxon>Chlorellales</taxon>
        <taxon>Chlorellaceae</taxon>
        <taxon>Auxenochlorella</taxon>
    </lineage>
</organism>
<dbReference type="GO" id="GO:0031080">
    <property type="term" value="C:nuclear pore outer ring"/>
    <property type="evidence" value="ECO:0007669"/>
    <property type="project" value="TreeGrafter"/>
</dbReference>
<dbReference type="SUPFAM" id="SSF50978">
    <property type="entry name" value="WD40 repeat-like"/>
    <property type="match status" value="1"/>
</dbReference>
<dbReference type="EMBL" id="GDKF01002741">
    <property type="protein sequence ID" value="JAT75881.1"/>
    <property type="molecule type" value="Transcribed_RNA"/>
</dbReference>
<evidence type="ECO:0000256" key="1">
    <source>
        <dbReference type="ARBA" id="ARBA00004123"/>
    </source>
</evidence>
<feature type="region of interest" description="Disordered" evidence="5">
    <location>
        <begin position="77"/>
        <end position="116"/>
    </location>
</feature>
<feature type="region of interest" description="Disordered" evidence="5">
    <location>
        <begin position="1"/>
        <end position="34"/>
    </location>
</feature>
<dbReference type="InterPro" id="IPR036322">
    <property type="entry name" value="WD40_repeat_dom_sf"/>
</dbReference>
<reference evidence="6" key="1">
    <citation type="submission" date="2015-08" db="EMBL/GenBank/DDBJ databases">
        <authorList>
            <person name="Babu N.S."/>
            <person name="Beckwith C.J."/>
            <person name="Beseler K.G."/>
            <person name="Brison A."/>
            <person name="Carone J.V."/>
            <person name="Caskin T.P."/>
            <person name="Diamond M."/>
            <person name="Durham M.E."/>
            <person name="Foxe J.M."/>
            <person name="Go M."/>
            <person name="Henderson B.A."/>
            <person name="Jones I.B."/>
            <person name="McGettigan J.A."/>
            <person name="Micheletti S.J."/>
            <person name="Nasrallah M.E."/>
            <person name="Ortiz D."/>
            <person name="Piller C.R."/>
            <person name="Privatt S.R."/>
            <person name="Schneider S.L."/>
            <person name="Sharp S."/>
            <person name="Smith T.C."/>
            <person name="Stanton J.D."/>
            <person name="Ullery H.E."/>
            <person name="Wilson R.J."/>
            <person name="Serrano M.G."/>
            <person name="Buck G."/>
            <person name="Lee V."/>
            <person name="Wang Y."/>
            <person name="Carvalho R."/>
            <person name="Voegtly L."/>
            <person name="Shi R."/>
            <person name="Duckworth R."/>
            <person name="Johnson A."/>
            <person name="Loviza R."/>
            <person name="Walstead R."/>
            <person name="Shah Z."/>
            <person name="Kiflezghi M."/>
            <person name="Wade K."/>
            <person name="Ball S.L."/>
            <person name="Bradley K.W."/>
            <person name="Asai D.J."/>
            <person name="Bowman C.A."/>
            <person name="Russell D.A."/>
            <person name="Pope W.H."/>
            <person name="Jacobs-Sera D."/>
            <person name="Hendrix R.W."/>
            <person name="Hatfull G.F."/>
        </authorList>
    </citation>
    <scope>NUCLEOTIDE SEQUENCE</scope>
</reference>
<keyword evidence="2" id="KW-0853">WD repeat</keyword>
<dbReference type="PANTHER" id="PTHR22652">
    <property type="entry name" value="NUCLEOPORIN NUP43"/>
    <property type="match status" value="1"/>
</dbReference>
<comment type="subcellular location">
    <subcellularLocation>
        <location evidence="1">Nucleus</location>
    </subcellularLocation>
</comment>
<protein>
    <recommendedName>
        <fullName evidence="7">WD repeat-containing protein</fullName>
    </recommendedName>
</protein>
<sequence>MQRTITSFFAGSQEGVASRVDPQRAEPEAERKGELPPVCASICALSMSPYEAALPVGLPPLEDIRTGPDAAMELTHSRHHVQHQATRGEPCAPESALHATGPPEAASSKSDGLRQPTYEEERMARILAREAKFRELGLAQAEPQRPQRQPQPKRRKVALEAPTEPRRRSSRVQMLAGGPSAQDDAQAQAGNSVGGWLEPAEEPAPVWEDSALRHYLVAETCQEASASAPPAGGGAQREGPWADSFVDATGFSDLPCFLEARTLARAYSIDCRPGLVVAGGKGGVVALWGLRSRDACRVEAVPALLQASLHRGWVADVQFWDPPGRDMHAAPVPWLVSAGNDGAVCLWDLGQTQAGGWERGSEVQSASPRRLAAAPPDLHSGAGVFSLHAAASACLTGAKDGSVAVCALHPAGALTALQRYAAPHAGRVVKSVRWAPPGDAAPALFATGGDDGRVVCVDAREDPRVSPALTLDARSPAGVASVRWHPGREGRLLASTSQAPELLIHDLRAPREPVHCLDEGAGRRRLPGIYQPCFLPGTDLLTASSAGSAALSLHCCRTGATLSRGAVGGELGPLAAWGGDQPREKGGAQVALLACVPRGVRLFAPRRSAPGRA</sequence>
<dbReference type="Gene3D" id="2.130.10.10">
    <property type="entry name" value="YVTN repeat-like/Quinoprotein amine dehydrogenase"/>
    <property type="match status" value="2"/>
</dbReference>
<dbReference type="InterPro" id="IPR015943">
    <property type="entry name" value="WD40/YVTN_repeat-like_dom_sf"/>
</dbReference>
<keyword evidence="3" id="KW-0677">Repeat</keyword>
<gene>
    <name evidence="6" type="ORF">g.51622</name>
</gene>
<name>A0A1D2A9X1_AUXPR</name>